<evidence type="ECO:0000256" key="10">
    <source>
        <dbReference type="ARBA" id="ARBA00023136"/>
    </source>
</evidence>
<dbReference type="Pfam" id="PF00895">
    <property type="entry name" value="ATP-synt_8"/>
    <property type="match status" value="1"/>
</dbReference>
<evidence type="ECO:0000256" key="11">
    <source>
        <dbReference type="ARBA" id="ARBA00023310"/>
    </source>
</evidence>
<dbReference type="GO" id="GO:0045259">
    <property type="term" value="C:proton-transporting ATP synthase complex"/>
    <property type="evidence" value="ECO:0007669"/>
    <property type="project" value="UniProtKB-KW"/>
</dbReference>
<evidence type="ECO:0000256" key="6">
    <source>
        <dbReference type="ARBA" id="ARBA00022781"/>
    </source>
</evidence>
<evidence type="ECO:0000256" key="1">
    <source>
        <dbReference type="ARBA" id="ARBA00004304"/>
    </source>
</evidence>
<dbReference type="GO" id="GO:0031966">
    <property type="term" value="C:mitochondrial membrane"/>
    <property type="evidence" value="ECO:0007669"/>
    <property type="project" value="UniProtKB-SubCell"/>
</dbReference>
<dbReference type="PANTHER" id="PTHR39937:SF1">
    <property type="entry name" value="ATP SYNTHASE PROTEIN 8"/>
    <property type="match status" value="1"/>
</dbReference>
<evidence type="ECO:0000256" key="15">
    <source>
        <dbReference type="SAM" id="SignalP"/>
    </source>
</evidence>
<proteinExistence type="inferred from homology"/>
<keyword evidence="6 14" id="KW-0375">Hydrogen ion transport</keyword>
<dbReference type="InterPro" id="IPR050635">
    <property type="entry name" value="ATPase_protein_8"/>
</dbReference>
<sequence length="55" mass="6566">MPQLNPAPWFFILVITWLIFLTLIPPKVLAHHALNEPNIQNMEKTTMSPWNWPWQ</sequence>
<gene>
    <name evidence="16" type="primary">ATP8</name>
</gene>
<keyword evidence="7" id="KW-1133">Transmembrane helix</keyword>
<dbReference type="GeneID" id="41659951"/>
<keyword evidence="5 14" id="KW-0812">Transmembrane</keyword>
<keyword evidence="8 14" id="KW-0406">Ion transport</keyword>
<keyword evidence="9 14" id="KW-0496">Mitochondrion</keyword>
<evidence type="ECO:0000256" key="8">
    <source>
        <dbReference type="ARBA" id="ARBA00023065"/>
    </source>
</evidence>
<evidence type="ECO:0000256" key="7">
    <source>
        <dbReference type="ARBA" id="ARBA00022989"/>
    </source>
</evidence>
<dbReference type="GO" id="GO:0015986">
    <property type="term" value="P:proton motive force-driven ATP synthesis"/>
    <property type="evidence" value="ECO:0007669"/>
    <property type="project" value="InterPro"/>
</dbReference>
<evidence type="ECO:0000256" key="3">
    <source>
        <dbReference type="ARBA" id="ARBA00022448"/>
    </source>
</evidence>
<evidence type="ECO:0000313" key="16">
    <source>
        <dbReference type="EMBL" id="QDU91835.1"/>
    </source>
</evidence>
<evidence type="ECO:0000256" key="9">
    <source>
        <dbReference type="ARBA" id="ARBA00023128"/>
    </source>
</evidence>
<comment type="similarity">
    <text evidence="2 14">Belongs to the ATPase protein 8 family.</text>
</comment>
<evidence type="ECO:0000256" key="12">
    <source>
        <dbReference type="ARBA" id="ARBA00053067"/>
    </source>
</evidence>
<dbReference type="CTD" id="4509"/>
<comment type="subunit">
    <text evidence="13">Component of the ATP synthase complex composed at least of ATP5F1A/subunit alpha, ATP5F1B/subunit beta, ATP5MC1/subunit c (homooctomer), MT-ATP6/subunit a, MT-ATP8/subunit 8, ATP5ME/subunit e, ATP5MF/subunit f, ATP5MG/subunit g, ATP5MK/subunit k, ATP5MJ/subunit j, ATP5F1C/subunit gamma, ATP5F1D/subunit delta, ATP5F1E/subunit epsilon, ATP5PF/subunit F6, ATP5PB/subunit b, ATP5PD/subunit d, ATP5PO/subunit OSCP. ATP synthase complex consists of a soluble F(1) head domain (subunits alpha(3) and beta(3)) - the catalytic core - and a membrane F(0) domain - the membrane proton channel (subunits c, a, 8, e, f, g, k and j). These two domains are linked by a central stalk (subunits gamma, delta, and epsilon) rotating inside the F1 region and a stationary peripheral stalk (subunits F6, b, d, and OSCP).</text>
</comment>
<keyword evidence="11" id="KW-0066">ATP synthesis</keyword>
<reference evidence="16" key="1">
    <citation type="journal article" date="2019" name="Cell">
        <title>Relaxed Selection Limits Lifespan by Increasing Mutation Load.</title>
        <authorList>
            <person name="Cui R."/>
            <person name="Medeiros T."/>
            <person name="Willemsen D."/>
            <person name="Iasi L.N.M."/>
            <person name="Collier G.E."/>
            <person name="Graef M."/>
            <person name="Reichard M."/>
            <person name="Valenzano D.R."/>
        </authorList>
    </citation>
    <scope>NUCLEOTIDE SEQUENCE</scope>
    <source>
        <strain evidence="16">Banco Park</strain>
    </source>
</reference>
<protein>
    <recommendedName>
        <fullName evidence="14">ATP synthase complex subunit 8</fullName>
    </recommendedName>
</protein>
<dbReference type="InterPro" id="IPR001421">
    <property type="entry name" value="ATP8_metazoa"/>
</dbReference>
<geneLocation type="mitochondrion" evidence="16"/>
<dbReference type="GO" id="GO:0015078">
    <property type="term" value="F:proton transmembrane transporter activity"/>
    <property type="evidence" value="ECO:0007669"/>
    <property type="project" value="InterPro"/>
</dbReference>
<dbReference type="EMBL" id="MK784232">
    <property type="protein sequence ID" value="QDU91835.1"/>
    <property type="molecule type" value="Genomic_DNA"/>
</dbReference>
<comment type="function">
    <text evidence="12">Subunit 8, of the mitochondrial membrane ATP synthase complex (F(1)F(0) ATP synthase or Complex V) that produces ATP from ADP in the presence of a proton gradient across the membrane which is generated by electron transport complexes of the respiratory chain. ATP synthase complex consist of a soluble F(1) head domain - the catalytic core - and a membrane F(1) domain - the membrane proton channel. These two domains are linked by a central stalk rotating inside the F(1) region and a stationary peripheral stalk. During catalysis, ATP synthesis in the catalytic domain of F(1) is coupled via a rotary mechanism of the central stalk subunits to proton translocation. In vivo, can only synthesize ATP although its ATP hydrolase activity can be activated artificially in vitro. Part of the complex F(0) domain.</text>
</comment>
<evidence type="ECO:0000256" key="5">
    <source>
        <dbReference type="ARBA" id="ARBA00022692"/>
    </source>
</evidence>
<evidence type="ECO:0000256" key="4">
    <source>
        <dbReference type="ARBA" id="ARBA00022547"/>
    </source>
</evidence>
<keyword evidence="15" id="KW-0732">Signal</keyword>
<feature type="signal peptide" evidence="15">
    <location>
        <begin position="1"/>
        <end position="30"/>
    </location>
</feature>
<keyword evidence="10" id="KW-0472">Membrane</keyword>
<evidence type="ECO:0000256" key="14">
    <source>
        <dbReference type="RuleBase" id="RU003661"/>
    </source>
</evidence>
<dbReference type="AlphaFoldDB" id="A0A518DK31"/>
<name>A0A518DK31_9TELE</name>
<keyword evidence="3 14" id="KW-0813">Transport</keyword>
<evidence type="ECO:0000256" key="2">
    <source>
        <dbReference type="ARBA" id="ARBA00008892"/>
    </source>
</evidence>
<dbReference type="RefSeq" id="YP_009685794.1">
    <property type="nucleotide sequence ID" value="NC_044447.1"/>
</dbReference>
<organism evidence="16">
    <name type="scientific">Nimbapanchax petersi</name>
    <dbReference type="NCBI Taxonomy" id="60406"/>
    <lineage>
        <taxon>Eukaryota</taxon>
        <taxon>Metazoa</taxon>
        <taxon>Chordata</taxon>
        <taxon>Craniata</taxon>
        <taxon>Vertebrata</taxon>
        <taxon>Euteleostomi</taxon>
        <taxon>Actinopterygii</taxon>
        <taxon>Neopterygii</taxon>
        <taxon>Teleostei</taxon>
        <taxon>Neoteleostei</taxon>
        <taxon>Acanthomorphata</taxon>
        <taxon>Ovalentaria</taxon>
        <taxon>Atherinomorphae</taxon>
        <taxon>Cyprinodontiformes</taxon>
        <taxon>Nothobranchiidae</taxon>
        <taxon>Nimbapanchax</taxon>
    </lineage>
</organism>
<feature type="chain" id="PRO_5021792062" description="ATP synthase complex subunit 8" evidence="15">
    <location>
        <begin position="31"/>
        <end position="55"/>
    </location>
</feature>
<evidence type="ECO:0000256" key="13">
    <source>
        <dbReference type="ARBA" id="ARBA00064647"/>
    </source>
</evidence>
<dbReference type="PANTHER" id="PTHR39937">
    <property type="entry name" value="ATP SYNTHASE PROTEIN 8"/>
    <property type="match status" value="1"/>
</dbReference>
<keyword evidence="4 14" id="KW-0138">CF(0)</keyword>
<accession>A0A518DK31</accession>
<comment type="subcellular location">
    <subcellularLocation>
        <location evidence="1 14">Mitochondrion membrane</location>
        <topology evidence="1 14">Single-pass membrane protein</topology>
    </subcellularLocation>
</comment>